<sequence>MIEQSSRNWGGSGIKTDLLLFFVVEMFLLITFPENRTETDDGAWYAYMVRDQSIHSLYNPRFLLFLPFMKLIAGVLPGVDTYHLLCYVSMAFAGLAIVLLRNILIKFTSWPTVVSWWVIILVLISYEFWRYAFESEVYMLAIFMVLACLYFQLELYQQGKDWRTLTALILCSSLAVLFYKPAFIIVFLILPFLLAVKQRWKYAFLLYGVSGVIILGFYFLTYKYYLLKPDSFVAHFMGGVNDPVGNPWMAPVVVVSNFISTMWVFGVRELGGIVSSAFAHKVVQEELLTASQVGNTSYFLMFLCAVLFVLLAAALFFAVRYFRRNGMSLPVFIVVFLVIVVIYGSFLVVMDPSSNEPWIMLTIPLAILLGNYLFLPVYYAGRRWLVHSILFVVLLINYIGGIGLLKDSSCDFNRLKTEWLSQNARDGDLILSLGPMSFIRYLNYYTKGEAYNYEEQLMMNAPMFDSLNAFQGEIYITEDMIEPIPAITFRSGITSEVLDSVFMKYYYVPVPVDTSNNFVTYKLVKR</sequence>
<dbReference type="EMBL" id="JAIXNE010000007">
    <property type="protein sequence ID" value="MCA6078770.1"/>
    <property type="molecule type" value="Genomic_DNA"/>
</dbReference>
<comment type="caution">
    <text evidence="2">The sequence shown here is derived from an EMBL/GenBank/DDBJ whole genome shotgun (WGS) entry which is preliminary data.</text>
</comment>
<proteinExistence type="predicted"/>
<name>A0A9X1KZX0_9BACT</name>
<feature type="transmembrane region" description="Helical" evidence="1">
    <location>
        <begin position="358"/>
        <end position="377"/>
    </location>
</feature>
<dbReference type="RefSeq" id="WP_225699631.1">
    <property type="nucleotide sequence ID" value="NZ_JAIXNE010000007.1"/>
</dbReference>
<keyword evidence="1" id="KW-0812">Transmembrane</keyword>
<organism evidence="2 3">
    <name type="scientific">Fulvivirga sedimenti</name>
    <dbReference type="NCBI Taxonomy" id="2879465"/>
    <lineage>
        <taxon>Bacteria</taxon>
        <taxon>Pseudomonadati</taxon>
        <taxon>Bacteroidota</taxon>
        <taxon>Cytophagia</taxon>
        <taxon>Cytophagales</taxon>
        <taxon>Fulvivirgaceae</taxon>
        <taxon>Fulvivirga</taxon>
    </lineage>
</organism>
<dbReference type="Proteomes" id="UP001139409">
    <property type="component" value="Unassembled WGS sequence"/>
</dbReference>
<evidence type="ECO:0000256" key="1">
    <source>
        <dbReference type="SAM" id="Phobius"/>
    </source>
</evidence>
<feature type="transmembrane region" description="Helical" evidence="1">
    <location>
        <begin position="326"/>
        <end position="346"/>
    </location>
</feature>
<keyword evidence="3" id="KW-1185">Reference proteome</keyword>
<feature type="transmembrane region" description="Helical" evidence="1">
    <location>
        <begin position="384"/>
        <end position="405"/>
    </location>
</feature>
<feature type="transmembrane region" description="Helical" evidence="1">
    <location>
        <begin position="84"/>
        <end position="104"/>
    </location>
</feature>
<reference evidence="2" key="1">
    <citation type="submission" date="2021-09" db="EMBL/GenBank/DDBJ databases">
        <title>Fulvivirga sp. isolated from coastal sediment.</title>
        <authorList>
            <person name="Yu H."/>
        </authorList>
    </citation>
    <scope>NUCLEOTIDE SEQUENCE</scope>
    <source>
        <strain evidence="2">1062</strain>
    </source>
</reference>
<feature type="transmembrane region" description="Helical" evidence="1">
    <location>
        <begin position="202"/>
        <end position="220"/>
    </location>
</feature>
<gene>
    <name evidence="2" type="ORF">LDX50_28100</name>
</gene>
<feature type="transmembrane region" description="Helical" evidence="1">
    <location>
        <begin position="136"/>
        <end position="153"/>
    </location>
</feature>
<protein>
    <submittedName>
        <fullName evidence="2">Uncharacterized protein</fullName>
    </submittedName>
</protein>
<feature type="transmembrane region" description="Helical" evidence="1">
    <location>
        <begin position="298"/>
        <end position="319"/>
    </location>
</feature>
<keyword evidence="1" id="KW-0472">Membrane</keyword>
<accession>A0A9X1KZX0</accession>
<dbReference type="AlphaFoldDB" id="A0A9X1KZX0"/>
<feature type="transmembrane region" description="Helical" evidence="1">
    <location>
        <begin position="165"/>
        <end position="190"/>
    </location>
</feature>
<keyword evidence="1" id="KW-1133">Transmembrane helix</keyword>
<evidence type="ECO:0000313" key="3">
    <source>
        <dbReference type="Proteomes" id="UP001139409"/>
    </source>
</evidence>
<evidence type="ECO:0000313" key="2">
    <source>
        <dbReference type="EMBL" id="MCA6078770.1"/>
    </source>
</evidence>
<feature type="transmembrane region" description="Helical" evidence="1">
    <location>
        <begin position="62"/>
        <end position="79"/>
    </location>
</feature>
<feature type="transmembrane region" description="Helical" evidence="1">
    <location>
        <begin position="110"/>
        <end position="129"/>
    </location>
</feature>